<reference evidence="1 2" key="1">
    <citation type="submission" date="2024-01" db="EMBL/GenBank/DDBJ databases">
        <authorList>
            <person name="Waweru B."/>
        </authorList>
    </citation>
    <scope>NUCLEOTIDE SEQUENCE [LARGE SCALE GENOMIC DNA]</scope>
</reference>
<evidence type="ECO:0000313" key="1">
    <source>
        <dbReference type="EMBL" id="CAK7343246.1"/>
    </source>
</evidence>
<dbReference type="AlphaFoldDB" id="A0AAV1S222"/>
<evidence type="ECO:0000313" key="2">
    <source>
        <dbReference type="Proteomes" id="UP001314170"/>
    </source>
</evidence>
<keyword evidence="2" id="KW-1185">Reference proteome</keyword>
<protein>
    <submittedName>
        <fullName evidence="1">Uncharacterized protein</fullName>
    </submittedName>
</protein>
<accession>A0AAV1S222</accession>
<dbReference type="Proteomes" id="UP001314170">
    <property type="component" value="Unassembled WGS sequence"/>
</dbReference>
<comment type="caution">
    <text evidence="1">The sequence shown here is derived from an EMBL/GenBank/DDBJ whole genome shotgun (WGS) entry which is preliminary data.</text>
</comment>
<organism evidence="1 2">
    <name type="scientific">Dovyalis caffra</name>
    <dbReference type="NCBI Taxonomy" id="77055"/>
    <lineage>
        <taxon>Eukaryota</taxon>
        <taxon>Viridiplantae</taxon>
        <taxon>Streptophyta</taxon>
        <taxon>Embryophyta</taxon>
        <taxon>Tracheophyta</taxon>
        <taxon>Spermatophyta</taxon>
        <taxon>Magnoliopsida</taxon>
        <taxon>eudicotyledons</taxon>
        <taxon>Gunneridae</taxon>
        <taxon>Pentapetalae</taxon>
        <taxon>rosids</taxon>
        <taxon>fabids</taxon>
        <taxon>Malpighiales</taxon>
        <taxon>Salicaceae</taxon>
        <taxon>Flacourtieae</taxon>
        <taxon>Dovyalis</taxon>
    </lineage>
</organism>
<dbReference type="EMBL" id="CAWUPB010001160">
    <property type="protein sequence ID" value="CAK7343246.1"/>
    <property type="molecule type" value="Genomic_DNA"/>
</dbReference>
<gene>
    <name evidence="1" type="ORF">DCAF_LOCUS17208</name>
</gene>
<name>A0AAV1S222_9ROSI</name>
<sequence>MEKDMPHPASQGDILSMRRHSGLMQGAGEAVSTTWNWWGRQLAWKWSEREGKDENKEGGFKRIYLHEGVFGSRCGSFVSLHGGDVSREGGYLQSSALVSCFDAMGQLFLIFLDLLPISANRPAELYDRLNFKIEKYLLYIHAPPMLLVLIVQRYPVSWRMLKRVGVFVIISPPIWLFLQGND</sequence>
<proteinExistence type="predicted"/>